<name>A0A9D9BVL7_PROMR</name>
<dbReference type="PANTHER" id="PTHR30390">
    <property type="entry name" value="SEDOHEPTULOSE 7-PHOSPHATE ISOMERASE / DNAA INITIATOR-ASSOCIATING FACTOR FOR REPLICATION INITIATION"/>
    <property type="match status" value="1"/>
</dbReference>
<evidence type="ECO:0000313" key="3">
    <source>
        <dbReference type="Proteomes" id="UP000668060"/>
    </source>
</evidence>
<dbReference type="PROSITE" id="PS51464">
    <property type="entry name" value="SIS"/>
    <property type="match status" value="1"/>
</dbReference>
<reference evidence="2" key="1">
    <citation type="journal article" date="2021" name="Front. Mar. Sci.">
        <title>Genomes of Diverse Isolates of Prochlorococcus High-Light-Adapted Clade II in the Western Pacific Ocean.</title>
        <authorList>
            <person name="Yan W."/>
            <person name="Feng X."/>
            <person name="Zhang W."/>
            <person name="Nawaz M.Z."/>
            <person name="Luo T."/>
            <person name="Zhang R."/>
            <person name="Jiao N."/>
        </authorList>
    </citation>
    <scope>NUCLEOTIDE SEQUENCE</scope>
    <source>
        <strain evidence="2">CUG1433</strain>
    </source>
</reference>
<dbReference type="InterPro" id="IPR050099">
    <property type="entry name" value="SIS_GmhA/DiaA_subfam"/>
</dbReference>
<comment type="caution">
    <text evidence="2">The sequence shown here is derived from an EMBL/GenBank/DDBJ whole genome shotgun (WGS) entry which is preliminary data.</text>
</comment>
<dbReference type="Gene3D" id="3.40.50.10490">
    <property type="entry name" value="Glucose-6-phosphate isomerase like protein, domain 1"/>
    <property type="match status" value="1"/>
</dbReference>
<evidence type="ECO:0000313" key="2">
    <source>
        <dbReference type="EMBL" id="MBO6971814.1"/>
    </source>
</evidence>
<dbReference type="PANTHER" id="PTHR30390:SF7">
    <property type="entry name" value="PHOSPHOHEPTOSE ISOMERASE"/>
    <property type="match status" value="1"/>
</dbReference>
<proteinExistence type="predicted"/>
<evidence type="ECO:0000259" key="1">
    <source>
        <dbReference type="PROSITE" id="PS51464"/>
    </source>
</evidence>
<dbReference type="AlphaFoldDB" id="A0A9D9BVL7"/>
<dbReference type="InterPro" id="IPR001347">
    <property type="entry name" value="SIS_dom"/>
</dbReference>
<organism evidence="2 3">
    <name type="scientific">Prochlorococcus marinus CUG1433</name>
    <dbReference type="NCBI Taxonomy" id="2774506"/>
    <lineage>
        <taxon>Bacteria</taxon>
        <taxon>Bacillati</taxon>
        <taxon>Cyanobacteriota</taxon>
        <taxon>Cyanophyceae</taxon>
        <taxon>Synechococcales</taxon>
        <taxon>Prochlorococcaceae</taxon>
        <taxon>Prochlorococcus</taxon>
    </lineage>
</organism>
<sequence>MHLEIKGFEEKFINTLKTKEWQTLQEDFINSQRIMIVGNGGNLAVADHAAIDVARLTNKSAFAPGSGILASSLIHETSHDEWVKNWVAISMRGIKEELFSETLIIGISSSGVSKNIKKALDFAKDQNIKTALITGKSPSEKIRSNTIILDVNEYHTGEVLTLMFFYQLIHGAGFNCPNIQDEEATSNRRIDYNIGYN</sequence>
<dbReference type="GO" id="GO:1901135">
    <property type="term" value="P:carbohydrate derivative metabolic process"/>
    <property type="evidence" value="ECO:0007669"/>
    <property type="project" value="InterPro"/>
</dbReference>
<dbReference type="EMBL" id="JAEPLN010000001">
    <property type="protein sequence ID" value="MBO6971814.1"/>
    <property type="molecule type" value="Genomic_DNA"/>
</dbReference>
<protein>
    <submittedName>
        <fullName evidence="2">SIS domain-containing protein</fullName>
    </submittedName>
</protein>
<dbReference type="Proteomes" id="UP000668060">
    <property type="component" value="Unassembled WGS sequence"/>
</dbReference>
<accession>A0A9D9BVL7</accession>
<dbReference type="GO" id="GO:0097367">
    <property type="term" value="F:carbohydrate derivative binding"/>
    <property type="evidence" value="ECO:0007669"/>
    <property type="project" value="InterPro"/>
</dbReference>
<dbReference type="SUPFAM" id="SSF53697">
    <property type="entry name" value="SIS domain"/>
    <property type="match status" value="1"/>
</dbReference>
<gene>
    <name evidence="2" type="ORF">JJ842_07805</name>
</gene>
<dbReference type="Pfam" id="PF01380">
    <property type="entry name" value="SIS"/>
    <property type="match status" value="1"/>
</dbReference>
<dbReference type="InterPro" id="IPR046348">
    <property type="entry name" value="SIS_dom_sf"/>
</dbReference>
<feature type="domain" description="SIS" evidence="1">
    <location>
        <begin position="24"/>
        <end position="179"/>
    </location>
</feature>